<dbReference type="EMBL" id="MU005570">
    <property type="protein sequence ID" value="KAF2691343.1"/>
    <property type="molecule type" value="Genomic_DNA"/>
</dbReference>
<dbReference type="Proteomes" id="UP000799291">
    <property type="component" value="Unassembled WGS sequence"/>
</dbReference>
<accession>A0A6G1JMG4</accession>
<evidence type="ECO:0000313" key="2">
    <source>
        <dbReference type="Proteomes" id="UP000799291"/>
    </source>
</evidence>
<keyword evidence="2" id="KW-1185">Reference proteome</keyword>
<dbReference type="AlphaFoldDB" id="A0A6G1JMG4"/>
<sequence length="410" mass="46256">MTFSSISDYMPLQFVSAIMDRLWWRRRIAHEGNGSSRSHFPAHGPSHHPHIENLAISTGLLSPVVPDWSGEGNPKGGIYLRQDTAHFEYTCYQDGVYVLSTPGTYYGVVNTVWSMDFQDISLKEEDDSLPSNIVSTFVWCFLQIDQRPKNADFRGNLIAFSTVMLAAWARNNKLSYIKEIWDNLRGRLEIRRDQGGISNWNSTAMLADSLAGRRSVDRQLLLEHPNQIRRKVEQDFLEAGTLSEDEILHFLRRADPDSDIAQKKATTLCSLEFAIIEREALERVEECIKWAFRENITCRDHIGFGTVKMQSGDILAELDVDSFSSLFILRDVGDGLFKIVGEAFVAQLWGFHGPDEALHVTTGEGGSGTSAYHGHRTDIHKPEPNGSSETKAHIINHHVNILHHDQLPST</sequence>
<gene>
    <name evidence="1" type="ORF">K458DRAFT_399226</name>
</gene>
<reference evidence="1" key="1">
    <citation type="journal article" date="2020" name="Stud. Mycol.">
        <title>101 Dothideomycetes genomes: a test case for predicting lifestyles and emergence of pathogens.</title>
        <authorList>
            <person name="Haridas S."/>
            <person name="Albert R."/>
            <person name="Binder M."/>
            <person name="Bloem J."/>
            <person name="Labutti K."/>
            <person name="Salamov A."/>
            <person name="Andreopoulos B."/>
            <person name="Baker S."/>
            <person name="Barry K."/>
            <person name="Bills G."/>
            <person name="Bluhm B."/>
            <person name="Cannon C."/>
            <person name="Castanera R."/>
            <person name="Culley D."/>
            <person name="Daum C."/>
            <person name="Ezra D."/>
            <person name="Gonzalez J."/>
            <person name="Henrissat B."/>
            <person name="Kuo A."/>
            <person name="Liang C."/>
            <person name="Lipzen A."/>
            <person name="Lutzoni F."/>
            <person name="Magnuson J."/>
            <person name="Mondo S."/>
            <person name="Nolan M."/>
            <person name="Ohm R."/>
            <person name="Pangilinan J."/>
            <person name="Park H.-J."/>
            <person name="Ramirez L."/>
            <person name="Alfaro M."/>
            <person name="Sun H."/>
            <person name="Tritt A."/>
            <person name="Yoshinaga Y."/>
            <person name="Zwiers L.-H."/>
            <person name="Turgeon B."/>
            <person name="Goodwin S."/>
            <person name="Spatafora J."/>
            <person name="Crous P."/>
            <person name="Grigoriev I."/>
        </authorList>
    </citation>
    <scope>NUCLEOTIDE SEQUENCE</scope>
    <source>
        <strain evidence="1">CBS 122367</strain>
    </source>
</reference>
<proteinExistence type="predicted"/>
<evidence type="ECO:0000313" key="1">
    <source>
        <dbReference type="EMBL" id="KAF2691343.1"/>
    </source>
</evidence>
<name>A0A6G1JMG4_9PLEO</name>
<organism evidence="1 2">
    <name type="scientific">Lentithecium fluviatile CBS 122367</name>
    <dbReference type="NCBI Taxonomy" id="1168545"/>
    <lineage>
        <taxon>Eukaryota</taxon>
        <taxon>Fungi</taxon>
        <taxon>Dikarya</taxon>
        <taxon>Ascomycota</taxon>
        <taxon>Pezizomycotina</taxon>
        <taxon>Dothideomycetes</taxon>
        <taxon>Pleosporomycetidae</taxon>
        <taxon>Pleosporales</taxon>
        <taxon>Massarineae</taxon>
        <taxon>Lentitheciaceae</taxon>
        <taxon>Lentithecium</taxon>
    </lineage>
</organism>
<protein>
    <submittedName>
        <fullName evidence="1">Uncharacterized protein</fullName>
    </submittedName>
</protein>